<comment type="caution">
    <text evidence="2">The sequence shown here is derived from an EMBL/GenBank/DDBJ whole genome shotgun (WGS) entry which is preliminary data.</text>
</comment>
<organism evidence="2 3">
    <name type="scientific">Rhodobacter lacus</name>
    <dbReference type="NCBI Taxonomy" id="1641972"/>
    <lineage>
        <taxon>Bacteria</taxon>
        <taxon>Pseudomonadati</taxon>
        <taxon>Pseudomonadota</taxon>
        <taxon>Alphaproteobacteria</taxon>
        <taxon>Rhodobacterales</taxon>
        <taxon>Rhodobacter group</taxon>
        <taxon>Rhodobacter</taxon>
    </lineage>
</organism>
<gene>
    <name evidence="2" type="ORF">ACFSM0_13790</name>
</gene>
<reference evidence="3" key="1">
    <citation type="journal article" date="2019" name="Int. J. Syst. Evol. Microbiol.">
        <title>The Global Catalogue of Microorganisms (GCM) 10K type strain sequencing project: providing services to taxonomists for standard genome sequencing and annotation.</title>
        <authorList>
            <consortium name="The Broad Institute Genomics Platform"/>
            <consortium name="The Broad Institute Genome Sequencing Center for Infectious Disease"/>
            <person name="Wu L."/>
            <person name="Ma J."/>
        </authorList>
    </citation>
    <scope>NUCLEOTIDE SEQUENCE [LARGE SCALE GENOMIC DNA]</scope>
    <source>
        <strain evidence="3">CCUG 55131</strain>
    </source>
</reference>
<dbReference type="Proteomes" id="UP001597413">
    <property type="component" value="Unassembled WGS sequence"/>
</dbReference>
<feature type="region of interest" description="Disordered" evidence="1">
    <location>
        <begin position="87"/>
        <end position="109"/>
    </location>
</feature>
<dbReference type="RefSeq" id="WP_377391433.1">
    <property type="nucleotide sequence ID" value="NZ_JBHUIX010000013.1"/>
</dbReference>
<accession>A0ABW5AAE2</accession>
<evidence type="ECO:0000256" key="1">
    <source>
        <dbReference type="SAM" id="MobiDB-lite"/>
    </source>
</evidence>
<evidence type="ECO:0000313" key="3">
    <source>
        <dbReference type="Proteomes" id="UP001597413"/>
    </source>
</evidence>
<keyword evidence="3" id="KW-1185">Reference proteome</keyword>
<proteinExistence type="predicted"/>
<evidence type="ECO:0000313" key="2">
    <source>
        <dbReference type="EMBL" id="MFD2175163.1"/>
    </source>
</evidence>
<sequence length="109" mass="11656">MTLKTMTVNITGNWATHGTQHGWSGPVSGAWKGALVLKGSGTSMMQFTEGNVARKRSGTWSFDGTHFSIIDALGTVWKATVSPDGRHMQGNYQAGDQNAWGGSWGAEKI</sequence>
<protein>
    <submittedName>
        <fullName evidence="2">Uncharacterized protein</fullName>
    </submittedName>
</protein>
<dbReference type="EMBL" id="JBHUIX010000013">
    <property type="protein sequence ID" value="MFD2175163.1"/>
    <property type="molecule type" value="Genomic_DNA"/>
</dbReference>
<name>A0ABW5AAE2_9RHOB</name>